<organism evidence="2 3">
    <name type="scientific">Obba rivulosa</name>
    <dbReference type="NCBI Taxonomy" id="1052685"/>
    <lineage>
        <taxon>Eukaryota</taxon>
        <taxon>Fungi</taxon>
        <taxon>Dikarya</taxon>
        <taxon>Basidiomycota</taxon>
        <taxon>Agaricomycotina</taxon>
        <taxon>Agaricomycetes</taxon>
        <taxon>Polyporales</taxon>
        <taxon>Gelatoporiaceae</taxon>
        <taxon>Obba</taxon>
    </lineage>
</organism>
<gene>
    <name evidence="2" type="ORF">OBBRIDRAFT_805837</name>
</gene>
<name>A0A8E2AP56_9APHY</name>
<sequence length="130" mass="14939">MFLYHTLRERLRQPPASPERLEKGAKSNQHFPDAAQHRCSSKKHRAYNQLPPFGRSRVCANPGIIGVWKYDHFGFWIWGTKTGSGFAVSLTIIYKPEIPAQLLMTLVSLGQETHSQQYPRSMRQASVTWQ</sequence>
<dbReference type="Proteomes" id="UP000250043">
    <property type="component" value="Unassembled WGS sequence"/>
</dbReference>
<evidence type="ECO:0000313" key="3">
    <source>
        <dbReference type="Proteomes" id="UP000250043"/>
    </source>
</evidence>
<dbReference type="AlphaFoldDB" id="A0A8E2AP56"/>
<evidence type="ECO:0000313" key="2">
    <source>
        <dbReference type="EMBL" id="OCH87788.1"/>
    </source>
</evidence>
<evidence type="ECO:0000256" key="1">
    <source>
        <dbReference type="SAM" id="MobiDB-lite"/>
    </source>
</evidence>
<dbReference type="EMBL" id="KV722473">
    <property type="protein sequence ID" value="OCH87788.1"/>
    <property type="molecule type" value="Genomic_DNA"/>
</dbReference>
<protein>
    <submittedName>
        <fullName evidence="2">Uncharacterized protein</fullName>
    </submittedName>
</protein>
<accession>A0A8E2AP56</accession>
<proteinExistence type="predicted"/>
<keyword evidence="3" id="KW-1185">Reference proteome</keyword>
<feature type="region of interest" description="Disordered" evidence="1">
    <location>
        <begin position="13"/>
        <end position="38"/>
    </location>
</feature>
<reference evidence="2 3" key="1">
    <citation type="submission" date="2016-07" db="EMBL/GenBank/DDBJ databases">
        <title>Draft genome of the white-rot fungus Obba rivulosa 3A-2.</title>
        <authorList>
            <consortium name="DOE Joint Genome Institute"/>
            <person name="Miettinen O."/>
            <person name="Riley R."/>
            <person name="Acob R."/>
            <person name="Barry K."/>
            <person name="Cullen D."/>
            <person name="De Vries R."/>
            <person name="Hainaut M."/>
            <person name="Hatakka A."/>
            <person name="Henrissat B."/>
            <person name="Hilden K."/>
            <person name="Kuo R."/>
            <person name="Labutti K."/>
            <person name="Lipzen A."/>
            <person name="Makela M.R."/>
            <person name="Sandor L."/>
            <person name="Spatafora J.W."/>
            <person name="Grigoriev I.V."/>
            <person name="Hibbett D.S."/>
        </authorList>
    </citation>
    <scope>NUCLEOTIDE SEQUENCE [LARGE SCALE GENOMIC DNA]</scope>
    <source>
        <strain evidence="2 3">3A-2</strain>
    </source>
</reference>